<accession>A0A8K0SMD2</accession>
<name>A0A8K0SMD2_9HYPO</name>
<evidence type="ECO:0000313" key="2">
    <source>
        <dbReference type="EMBL" id="KAH7308670.1"/>
    </source>
</evidence>
<evidence type="ECO:0000313" key="3">
    <source>
        <dbReference type="Proteomes" id="UP000813444"/>
    </source>
</evidence>
<sequence>MSSVEAAPASDITRRRERGRRSQAAYRRRQTEAADLLVKQNQDLKEGLRKILELLDGSESDQLREGLSDLAVIAGIQPATPPPAAIAGGDGDPRADSEDSIPWPGAGVEVSSPPSRLHCDIWLNPLQHTRVSLPPDDILPYLGQGSETLAGRIFWGIMHHAAKDASCSSYCHSANLLSKGIQHSAVMRQVRVAFIKSMIDARLEYKQTGSITPAHASAAEPDLGVLVHNRIVAEYRTKGENPAAWLSCIELEEAVRRICGQPAFRALEEAARGRGNLKLQSLFQRTICQLLEASVCFGDGPRWRIHVVSEVFGPCIVEALVAVQ</sequence>
<dbReference type="OrthoDB" id="4737775at2759"/>
<dbReference type="EMBL" id="JAGPNK010000015">
    <property type="protein sequence ID" value="KAH7308670.1"/>
    <property type="molecule type" value="Genomic_DNA"/>
</dbReference>
<keyword evidence="3" id="KW-1185">Reference proteome</keyword>
<feature type="region of interest" description="Disordered" evidence="1">
    <location>
        <begin position="1"/>
        <end position="30"/>
    </location>
</feature>
<comment type="caution">
    <text evidence="2">The sequence shown here is derived from an EMBL/GenBank/DDBJ whole genome shotgun (WGS) entry which is preliminary data.</text>
</comment>
<protein>
    <recommendedName>
        <fullName evidence="4">BZIP domain-containing protein</fullName>
    </recommendedName>
</protein>
<dbReference type="AlphaFoldDB" id="A0A8K0SMD2"/>
<gene>
    <name evidence="2" type="ORF">B0I35DRAFT_360793</name>
</gene>
<dbReference type="Proteomes" id="UP000813444">
    <property type="component" value="Unassembled WGS sequence"/>
</dbReference>
<organism evidence="2 3">
    <name type="scientific">Stachybotrys elegans</name>
    <dbReference type="NCBI Taxonomy" id="80388"/>
    <lineage>
        <taxon>Eukaryota</taxon>
        <taxon>Fungi</taxon>
        <taxon>Dikarya</taxon>
        <taxon>Ascomycota</taxon>
        <taxon>Pezizomycotina</taxon>
        <taxon>Sordariomycetes</taxon>
        <taxon>Hypocreomycetidae</taxon>
        <taxon>Hypocreales</taxon>
        <taxon>Stachybotryaceae</taxon>
        <taxon>Stachybotrys</taxon>
    </lineage>
</organism>
<proteinExistence type="predicted"/>
<reference evidence="2" key="1">
    <citation type="journal article" date="2021" name="Nat. Commun.">
        <title>Genetic determinants of endophytism in the Arabidopsis root mycobiome.</title>
        <authorList>
            <person name="Mesny F."/>
            <person name="Miyauchi S."/>
            <person name="Thiergart T."/>
            <person name="Pickel B."/>
            <person name="Atanasova L."/>
            <person name="Karlsson M."/>
            <person name="Huettel B."/>
            <person name="Barry K.W."/>
            <person name="Haridas S."/>
            <person name="Chen C."/>
            <person name="Bauer D."/>
            <person name="Andreopoulos W."/>
            <person name="Pangilinan J."/>
            <person name="LaButti K."/>
            <person name="Riley R."/>
            <person name="Lipzen A."/>
            <person name="Clum A."/>
            <person name="Drula E."/>
            <person name="Henrissat B."/>
            <person name="Kohler A."/>
            <person name="Grigoriev I.V."/>
            <person name="Martin F.M."/>
            <person name="Hacquard S."/>
        </authorList>
    </citation>
    <scope>NUCLEOTIDE SEQUENCE</scope>
    <source>
        <strain evidence="2">MPI-CAGE-CH-0235</strain>
    </source>
</reference>
<evidence type="ECO:0000256" key="1">
    <source>
        <dbReference type="SAM" id="MobiDB-lite"/>
    </source>
</evidence>
<evidence type="ECO:0008006" key="4">
    <source>
        <dbReference type="Google" id="ProtNLM"/>
    </source>
</evidence>